<keyword evidence="3" id="KW-1185">Reference proteome</keyword>
<keyword evidence="1" id="KW-0732">Signal</keyword>
<evidence type="ECO:0000313" key="3">
    <source>
        <dbReference type="Proteomes" id="UP001611383"/>
    </source>
</evidence>
<evidence type="ECO:0000313" key="2">
    <source>
        <dbReference type="EMBL" id="WNG49231.1"/>
    </source>
</evidence>
<protein>
    <submittedName>
        <fullName evidence="2">Uncharacterized protein</fullName>
    </submittedName>
</protein>
<name>A0ABY9X1F4_9BACT</name>
<gene>
    <name evidence="2" type="ORF">F0U60_37760</name>
</gene>
<dbReference type="RefSeq" id="WP_395806911.1">
    <property type="nucleotide sequence ID" value="NZ_CP043494.1"/>
</dbReference>
<sequence>MNSMKKYLLATVASVVLSLQAHAGVIIVMNGKIYASPSAGSVFAEKVDQARLKNASFLKLAPKQEDYTGYFVQGVESLPGFSLASKPSKPVVPEAEGCGTHPMKWLPRSKVVGKLKKKAPAGTFFMEVPEGFKSVSSTPQGFEEALKKKLLGEDGDEGSIKEYLSACLQNTRVFAKPGEEIAYSICSDELNEFVSIFHHKEGAPWAPVEDLTITEMCP</sequence>
<proteinExistence type="predicted"/>
<reference evidence="2 3" key="1">
    <citation type="submission" date="2019-08" db="EMBL/GenBank/DDBJ databases">
        <title>Archangium and Cystobacter genomes.</title>
        <authorList>
            <person name="Chen I.-C.K."/>
            <person name="Wielgoss S."/>
        </authorList>
    </citation>
    <scope>NUCLEOTIDE SEQUENCE [LARGE SCALE GENOMIC DNA]</scope>
    <source>
        <strain evidence="2 3">Cbm 6</strain>
    </source>
</reference>
<organism evidence="2 3">
    <name type="scientific">Archangium minus</name>
    <dbReference type="NCBI Taxonomy" id="83450"/>
    <lineage>
        <taxon>Bacteria</taxon>
        <taxon>Pseudomonadati</taxon>
        <taxon>Myxococcota</taxon>
        <taxon>Myxococcia</taxon>
        <taxon>Myxococcales</taxon>
        <taxon>Cystobacterineae</taxon>
        <taxon>Archangiaceae</taxon>
        <taxon>Archangium</taxon>
    </lineage>
</organism>
<feature type="signal peptide" evidence="1">
    <location>
        <begin position="1"/>
        <end position="23"/>
    </location>
</feature>
<dbReference type="EMBL" id="CP043494">
    <property type="protein sequence ID" value="WNG49231.1"/>
    <property type="molecule type" value="Genomic_DNA"/>
</dbReference>
<dbReference type="Proteomes" id="UP001611383">
    <property type="component" value="Chromosome"/>
</dbReference>
<evidence type="ECO:0000256" key="1">
    <source>
        <dbReference type="SAM" id="SignalP"/>
    </source>
</evidence>
<feature type="chain" id="PRO_5047549704" evidence="1">
    <location>
        <begin position="24"/>
        <end position="218"/>
    </location>
</feature>
<accession>A0ABY9X1F4</accession>